<sequence>METTIEQQVAMDEALVPNVHSTRHFWLQQMCQRFICRNFGLQQLSIISLSDSRWIIKSIFLSWNHSGTYYISFQESKFGALLPIELTNEKIRNSKAYKEYYAIATEEAAPKPKASSRRTRSGSDTSITPPTAAAKHAADAYMSQPSGSGADEGTGSKPGVPDVPTDESEEELLWNSTDDEGDDDKGKDGDDDEEDERDDDEEGEEDDDDENKDGDEKDDADEDQEVTKHDDKDDTEESGDDDEEGGSMESIFETTSRIDVQTPTSVAPVPMTTPTMTSSIIATTTTISQAPILPTPIPSDVLQHLLFSAIPGIVQHYIDQRMNKAVQVIVQLQSDRHREEAQRENDEFLRTAVNKQLEAEVLTRSSHSSRTSYAVAANLSEIELKKILIKKMEGNKSIQCSDEQRNLYKALVDAYESNKIILDTYGESVTLKRRRDDDEDKDEELIYVKSYIIFLSKLSQIQKPSNFNTRMKTRSKAESGSSFSRINVHEAQIYQESKV</sequence>
<proteinExistence type="predicted"/>
<protein>
    <submittedName>
        <fullName evidence="2">Uncharacterized protein</fullName>
    </submittedName>
</protein>
<feature type="compositionally biased region" description="Acidic residues" evidence="1">
    <location>
        <begin position="233"/>
        <end position="246"/>
    </location>
</feature>
<feature type="compositionally biased region" description="Acidic residues" evidence="1">
    <location>
        <begin position="164"/>
        <end position="224"/>
    </location>
</feature>
<reference evidence="2" key="1">
    <citation type="journal article" date="2019" name="Sci. Rep.">
        <title>Draft genome of Tanacetum cinerariifolium, the natural source of mosquito coil.</title>
        <authorList>
            <person name="Yamashiro T."/>
            <person name="Shiraishi A."/>
            <person name="Satake H."/>
            <person name="Nakayama K."/>
        </authorList>
    </citation>
    <scope>NUCLEOTIDE SEQUENCE</scope>
</reference>
<gene>
    <name evidence="2" type="ORF">Tci_015792</name>
</gene>
<dbReference type="AlphaFoldDB" id="A0A6L2K7F3"/>
<comment type="caution">
    <text evidence="2">The sequence shown here is derived from an EMBL/GenBank/DDBJ whole genome shotgun (WGS) entry which is preliminary data.</text>
</comment>
<evidence type="ECO:0000313" key="2">
    <source>
        <dbReference type="EMBL" id="GEU43814.1"/>
    </source>
</evidence>
<feature type="compositionally biased region" description="Low complexity" evidence="1">
    <location>
        <begin position="122"/>
        <end position="135"/>
    </location>
</feature>
<dbReference type="EMBL" id="BKCJ010001760">
    <property type="protein sequence ID" value="GEU43814.1"/>
    <property type="molecule type" value="Genomic_DNA"/>
</dbReference>
<name>A0A6L2K7F3_TANCI</name>
<feature type="region of interest" description="Disordered" evidence="1">
    <location>
        <begin position="108"/>
        <end position="247"/>
    </location>
</feature>
<organism evidence="2">
    <name type="scientific">Tanacetum cinerariifolium</name>
    <name type="common">Dalmatian daisy</name>
    <name type="synonym">Chrysanthemum cinerariifolium</name>
    <dbReference type="NCBI Taxonomy" id="118510"/>
    <lineage>
        <taxon>Eukaryota</taxon>
        <taxon>Viridiplantae</taxon>
        <taxon>Streptophyta</taxon>
        <taxon>Embryophyta</taxon>
        <taxon>Tracheophyta</taxon>
        <taxon>Spermatophyta</taxon>
        <taxon>Magnoliopsida</taxon>
        <taxon>eudicotyledons</taxon>
        <taxon>Gunneridae</taxon>
        <taxon>Pentapetalae</taxon>
        <taxon>asterids</taxon>
        <taxon>campanulids</taxon>
        <taxon>Asterales</taxon>
        <taxon>Asteraceae</taxon>
        <taxon>Asteroideae</taxon>
        <taxon>Anthemideae</taxon>
        <taxon>Anthemidinae</taxon>
        <taxon>Tanacetum</taxon>
    </lineage>
</organism>
<evidence type="ECO:0000256" key="1">
    <source>
        <dbReference type="SAM" id="MobiDB-lite"/>
    </source>
</evidence>
<accession>A0A6L2K7F3</accession>